<evidence type="ECO:0000313" key="2">
    <source>
        <dbReference type="EMBL" id="OTF71049.1"/>
    </source>
</evidence>
<name>A0A1Y3ARG8_EURMA</name>
<gene>
    <name evidence="2" type="ORF">BLA29_011674</name>
</gene>
<feature type="transmembrane region" description="Helical" evidence="1">
    <location>
        <begin position="84"/>
        <end position="101"/>
    </location>
</feature>
<protein>
    <recommendedName>
        <fullName evidence="4">Fatty acid hydroxylase domain-containing protein</fullName>
    </recommendedName>
</protein>
<reference evidence="2 3" key="1">
    <citation type="submission" date="2017-03" db="EMBL/GenBank/DDBJ databases">
        <title>Genome Survey of Euroglyphus maynei.</title>
        <authorList>
            <person name="Arlian L.G."/>
            <person name="Morgan M.S."/>
            <person name="Rider S.D."/>
        </authorList>
    </citation>
    <scope>NUCLEOTIDE SEQUENCE [LARGE SCALE GENOMIC DNA]</scope>
    <source>
        <strain evidence="2">Arlian Lab</strain>
        <tissue evidence="2">Whole body</tissue>
    </source>
</reference>
<feature type="transmembrane region" description="Helical" evidence="1">
    <location>
        <begin position="31"/>
        <end position="54"/>
    </location>
</feature>
<dbReference type="OrthoDB" id="6428919at2759"/>
<dbReference type="EMBL" id="MUJZ01062800">
    <property type="protein sequence ID" value="OTF71049.1"/>
    <property type="molecule type" value="Genomic_DNA"/>
</dbReference>
<dbReference type="Proteomes" id="UP000194236">
    <property type="component" value="Unassembled WGS sequence"/>
</dbReference>
<evidence type="ECO:0000313" key="3">
    <source>
        <dbReference type="Proteomes" id="UP000194236"/>
    </source>
</evidence>
<feature type="non-terminal residue" evidence="2">
    <location>
        <position position="160"/>
    </location>
</feature>
<keyword evidence="1" id="KW-1133">Transmembrane helix</keyword>
<evidence type="ECO:0000256" key="1">
    <source>
        <dbReference type="SAM" id="Phobius"/>
    </source>
</evidence>
<keyword evidence="3" id="KW-1185">Reference proteome</keyword>
<dbReference type="AlphaFoldDB" id="A0A1Y3ARG8"/>
<sequence>ITEPYRLTIENRFESFINYGFNGDRFVAGQIFSIFISIIVYWIVSATFMFIDIYQWPKFILKYKIRTEKSPKTVEISSGMVKQVLINQMIAQAMFFFFHWFKMSNLLFPQSSTLPTLSRFITEWISFILIREITFYYTHRLCHHPYFYRHIHKRHHEFQA</sequence>
<evidence type="ECO:0008006" key="4">
    <source>
        <dbReference type="Google" id="ProtNLM"/>
    </source>
</evidence>
<proteinExistence type="predicted"/>
<feature type="non-terminal residue" evidence="2">
    <location>
        <position position="1"/>
    </location>
</feature>
<keyword evidence="1" id="KW-0472">Membrane</keyword>
<comment type="caution">
    <text evidence="2">The sequence shown here is derived from an EMBL/GenBank/DDBJ whole genome shotgun (WGS) entry which is preliminary data.</text>
</comment>
<keyword evidence="1" id="KW-0812">Transmembrane</keyword>
<organism evidence="2 3">
    <name type="scientific">Euroglyphus maynei</name>
    <name type="common">Mayne's house dust mite</name>
    <dbReference type="NCBI Taxonomy" id="6958"/>
    <lineage>
        <taxon>Eukaryota</taxon>
        <taxon>Metazoa</taxon>
        <taxon>Ecdysozoa</taxon>
        <taxon>Arthropoda</taxon>
        <taxon>Chelicerata</taxon>
        <taxon>Arachnida</taxon>
        <taxon>Acari</taxon>
        <taxon>Acariformes</taxon>
        <taxon>Sarcoptiformes</taxon>
        <taxon>Astigmata</taxon>
        <taxon>Psoroptidia</taxon>
        <taxon>Analgoidea</taxon>
        <taxon>Pyroglyphidae</taxon>
        <taxon>Pyroglyphinae</taxon>
        <taxon>Euroglyphus</taxon>
    </lineage>
</organism>
<dbReference type="PANTHER" id="PTHR11863">
    <property type="entry name" value="STEROL DESATURASE"/>
    <property type="match status" value="1"/>
</dbReference>
<accession>A0A1Y3ARG8</accession>
<dbReference type="InterPro" id="IPR050307">
    <property type="entry name" value="Sterol_Desaturase_Related"/>
</dbReference>